<organism evidence="2 3">
    <name type="scientific">Lysinibacillus piscis</name>
    <dbReference type="NCBI Taxonomy" id="2518931"/>
    <lineage>
        <taxon>Bacteria</taxon>
        <taxon>Bacillati</taxon>
        <taxon>Bacillota</taxon>
        <taxon>Bacilli</taxon>
        <taxon>Bacillales</taxon>
        <taxon>Bacillaceae</taxon>
        <taxon>Lysinibacillus</taxon>
    </lineage>
</organism>
<reference evidence="2" key="1">
    <citation type="submission" date="2022-08" db="EMBL/GenBank/DDBJ databases">
        <title>Draft genome sequence of Lysinibacillus sp. strain KH24.</title>
        <authorList>
            <person name="Kanbe H."/>
            <person name="Itoh H."/>
        </authorList>
    </citation>
    <scope>NUCLEOTIDE SEQUENCE</scope>
    <source>
        <strain evidence="2">KH24</strain>
    </source>
</reference>
<evidence type="ECO:0000313" key="2">
    <source>
        <dbReference type="EMBL" id="GLC88741.1"/>
    </source>
</evidence>
<sequence length="134" mass="15470">MVDLFWVAYMELVLIAIIILLLLLLIKEVIQPLHALMSVMFAFLLFSLLFSTLLVPLVKQLMELFSFLSYAKLIFISASLFYVGQWVAMLLAEHGYKLLGHIVFDGVKIVIVMYWLKEFLTVLQEVSAILQRIM</sequence>
<keyword evidence="1" id="KW-0812">Transmembrane</keyword>
<accession>A0ABQ5NK45</accession>
<evidence type="ECO:0000313" key="3">
    <source>
        <dbReference type="Proteomes" id="UP001065593"/>
    </source>
</evidence>
<evidence type="ECO:0008006" key="4">
    <source>
        <dbReference type="Google" id="ProtNLM"/>
    </source>
</evidence>
<proteinExistence type="predicted"/>
<feature type="transmembrane region" description="Helical" evidence="1">
    <location>
        <begin position="6"/>
        <end position="26"/>
    </location>
</feature>
<feature type="transmembrane region" description="Helical" evidence="1">
    <location>
        <begin position="33"/>
        <end position="58"/>
    </location>
</feature>
<feature type="transmembrane region" description="Helical" evidence="1">
    <location>
        <begin position="70"/>
        <end position="91"/>
    </location>
</feature>
<protein>
    <recommendedName>
        <fullName evidence="4">Stage III sporulation protein AD</fullName>
    </recommendedName>
</protein>
<evidence type="ECO:0000256" key="1">
    <source>
        <dbReference type="SAM" id="Phobius"/>
    </source>
</evidence>
<keyword evidence="1" id="KW-0472">Membrane</keyword>
<keyword evidence="1" id="KW-1133">Transmembrane helix</keyword>
<name>A0ABQ5NK45_9BACI</name>
<dbReference type="EMBL" id="BRZA01000002">
    <property type="protein sequence ID" value="GLC88741.1"/>
    <property type="molecule type" value="Genomic_DNA"/>
</dbReference>
<keyword evidence="3" id="KW-1185">Reference proteome</keyword>
<feature type="transmembrane region" description="Helical" evidence="1">
    <location>
        <begin position="98"/>
        <end position="116"/>
    </location>
</feature>
<comment type="caution">
    <text evidence="2">The sequence shown here is derived from an EMBL/GenBank/DDBJ whole genome shotgun (WGS) entry which is preliminary data.</text>
</comment>
<gene>
    <name evidence="2" type="ORF">LYSBPC_18680</name>
</gene>
<dbReference type="Proteomes" id="UP001065593">
    <property type="component" value="Unassembled WGS sequence"/>
</dbReference>